<dbReference type="Gene3D" id="1.20.1270.370">
    <property type="match status" value="1"/>
</dbReference>
<accession>A0A853CKG4</accession>
<organism evidence="1 2">
    <name type="scientific">Petropleomorpha daqingensis</name>
    <dbReference type="NCBI Taxonomy" id="2026353"/>
    <lineage>
        <taxon>Bacteria</taxon>
        <taxon>Bacillati</taxon>
        <taxon>Actinomycetota</taxon>
        <taxon>Actinomycetes</taxon>
        <taxon>Geodermatophilales</taxon>
        <taxon>Geodermatophilaceae</taxon>
        <taxon>Petropleomorpha</taxon>
    </lineage>
</organism>
<protein>
    <submittedName>
        <fullName evidence="1">Benzoyl-CoA reductase/2-hydroxyglutaryl-CoA dehydratase subunit BcrC/BadD/HgdB</fullName>
    </submittedName>
</protein>
<dbReference type="Gene3D" id="3.40.50.11890">
    <property type="match status" value="1"/>
</dbReference>
<evidence type="ECO:0000313" key="1">
    <source>
        <dbReference type="EMBL" id="NYJ07359.1"/>
    </source>
</evidence>
<dbReference type="AlphaFoldDB" id="A0A853CKG4"/>
<reference evidence="1 2" key="1">
    <citation type="submission" date="2020-07" db="EMBL/GenBank/DDBJ databases">
        <title>Sequencing the genomes of 1000 actinobacteria strains.</title>
        <authorList>
            <person name="Klenk H.-P."/>
        </authorList>
    </citation>
    <scope>NUCLEOTIDE SEQUENCE [LARGE SCALE GENOMIC DNA]</scope>
    <source>
        <strain evidence="1 2">DSM 104001</strain>
    </source>
</reference>
<name>A0A853CKG4_9ACTN</name>
<dbReference type="Proteomes" id="UP000541969">
    <property type="component" value="Unassembled WGS sequence"/>
</dbReference>
<dbReference type="RefSeq" id="WP_218859337.1">
    <property type="nucleotide sequence ID" value="NZ_JACBZT010000001.1"/>
</dbReference>
<dbReference type="InterPro" id="IPR010327">
    <property type="entry name" value="FldB/FldC_alpha/beta"/>
</dbReference>
<proteinExistence type="predicted"/>
<dbReference type="Pfam" id="PF06050">
    <property type="entry name" value="HGD-D"/>
    <property type="match status" value="1"/>
</dbReference>
<evidence type="ECO:0000313" key="2">
    <source>
        <dbReference type="Proteomes" id="UP000541969"/>
    </source>
</evidence>
<gene>
    <name evidence="1" type="ORF">GGQ55_003637</name>
</gene>
<keyword evidence="2" id="KW-1185">Reference proteome</keyword>
<sequence>MTALDRLAELYAARPDHVRALGRPVVGVVGADVPPELVEAAGAVAYRLHGSPDHVSPEAREILGAALDPVAHSVLTRLLDGSLAFLTGVVVSRDSQASLQLFYALRELRRLEPARGLPPVVLLDLLHLPTEHTARYDEARLEQLAGTLAGWTGTEPTPDRLAAAVRSVAGVRALLRQISAARCSGTAALHAVGVATALPSADVVPLLEQLLAESAEVPGGRRVFLTGSGQDTDELYRVLEGELGCLVAGEDHGWSAAALPADPATPDLEGLARSYRDRGPAAPTASIADRAAVTAERVRDARADLLLAVVREHDEAPAWDFPAQAAAVDVPAALLARQPYRIATDELQDALAQPIGSRS</sequence>
<comment type="caution">
    <text evidence="1">The sequence shown here is derived from an EMBL/GenBank/DDBJ whole genome shotgun (WGS) entry which is preliminary data.</text>
</comment>
<dbReference type="EMBL" id="JACBZT010000001">
    <property type="protein sequence ID" value="NYJ07359.1"/>
    <property type="molecule type" value="Genomic_DNA"/>
</dbReference>